<comment type="caution">
    <text evidence="1">The sequence shown here is derived from an EMBL/GenBank/DDBJ whole genome shotgun (WGS) entry which is preliminary data.</text>
</comment>
<evidence type="ECO:0000313" key="1">
    <source>
        <dbReference type="EMBL" id="KAI8426098.1"/>
    </source>
</evidence>
<protein>
    <submittedName>
        <fullName evidence="1">Uncharacterized protein</fullName>
    </submittedName>
</protein>
<evidence type="ECO:0000313" key="2">
    <source>
        <dbReference type="Proteomes" id="UP001064048"/>
    </source>
</evidence>
<name>A0ACC0JPM9_CHOFU</name>
<sequence>MLEKDSLLKFGEELSQITHSAQPGDWDGYMGLPEQKAPAYPLKTPRKFRLAAWRKGHRNTCVFLLRPRQKQFENFTEISLRISKIQLSITVVLTFKFRPDNYAIWRILREQQCLNCCVRREVLPAFGVTRVKQKIQHNNDMAHNSVITLANDHSEENKLLFF</sequence>
<keyword evidence="2" id="KW-1185">Reference proteome</keyword>
<accession>A0ACC0JPM9</accession>
<dbReference type="EMBL" id="CM046108">
    <property type="protein sequence ID" value="KAI8426098.1"/>
    <property type="molecule type" value="Genomic_DNA"/>
</dbReference>
<reference evidence="1 2" key="1">
    <citation type="journal article" date="2022" name="Genome Biol. Evol.">
        <title>The Spruce Budworm Genome: Reconstructing the Evolutionary History of Antifreeze Proteins.</title>
        <authorList>
            <person name="Beliveau C."/>
            <person name="Gagne P."/>
            <person name="Picq S."/>
            <person name="Vernygora O."/>
            <person name="Keeling C.I."/>
            <person name="Pinkney K."/>
            <person name="Doucet D."/>
            <person name="Wen F."/>
            <person name="Johnston J.S."/>
            <person name="Maaroufi H."/>
            <person name="Boyle B."/>
            <person name="Laroche J."/>
            <person name="Dewar K."/>
            <person name="Juretic N."/>
            <person name="Blackburn G."/>
            <person name="Nisole A."/>
            <person name="Brunet B."/>
            <person name="Brandao M."/>
            <person name="Lumley L."/>
            <person name="Duan J."/>
            <person name="Quan G."/>
            <person name="Lucarotti C.J."/>
            <person name="Roe A.D."/>
            <person name="Sperling F.A.H."/>
            <person name="Levesque R.C."/>
            <person name="Cusson M."/>
        </authorList>
    </citation>
    <scope>NUCLEOTIDE SEQUENCE [LARGE SCALE GENOMIC DNA]</scope>
    <source>
        <strain evidence="1">Glfc:IPQL:Cfum</strain>
    </source>
</reference>
<dbReference type="Proteomes" id="UP001064048">
    <property type="component" value="Chromosome 8"/>
</dbReference>
<organism evidence="1 2">
    <name type="scientific">Choristoneura fumiferana</name>
    <name type="common">Spruce budworm moth</name>
    <name type="synonym">Archips fumiferana</name>
    <dbReference type="NCBI Taxonomy" id="7141"/>
    <lineage>
        <taxon>Eukaryota</taxon>
        <taxon>Metazoa</taxon>
        <taxon>Ecdysozoa</taxon>
        <taxon>Arthropoda</taxon>
        <taxon>Hexapoda</taxon>
        <taxon>Insecta</taxon>
        <taxon>Pterygota</taxon>
        <taxon>Neoptera</taxon>
        <taxon>Endopterygota</taxon>
        <taxon>Lepidoptera</taxon>
        <taxon>Glossata</taxon>
        <taxon>Ditrysia</taxon>
        <taxon>Tortricoidea</taxon>
        <taxon>Tortricidae</taxon>
        <taxon>Tortricinae</taxon>
        <taxon>Choristoneura</taxon>
    </lineage>
</organism>
<gene>
    <name evidence="1" type="ORF">MSG28_005057</name>
</gene>
<proteinExistence type="predicted"/>